<comment type="caution">
    <text evidence="1">The sequence shown here is derived from an EMBL/GenBank/DDBJ whole genome shotgun (WGS) entry which is preliminary data.</text>
</comment>
<dbReference type="AlphaFoldDB" id="A0AAD7I436"/>
<sequence>MWAQLNQPQLCAMSSATLFTVPIPGKLWPEGGSYIQSAIFHVEKTVFELADSESQANCRGFSTLEKLRSALRVPRPACTLPDCLGNTRREYSRRVSSKTLSAEYLPVRSDLGGWTSFEPGLGACARDILGGLTHQNASTESESIESSATGHLDRGTKLMASRIAHHHMILGVEDPTNFSKKSSEHCCEPEALHTLKPDLAIQAGSVDSSLRVDLPQLKLLHRSTMLGHCEDLINRLTFPASTRLLLYPEYIRTVEDIRHILVPIRNHLRASTASIATTVALTSGVHSGMHYFQAVTYPDTSNSHPTPEQDGLFAFHSLPVDIAAFGEIMDKAHRDSDANDHTS</sequence>
<name>A0AAD7I436_9AGAR</name>
<gene>
    <name evidence="1" type="ORF">B0H16DRAFT_1696086</name>
</gene>
<keyword evidence="2" id="KW-1185">Reference proteome</keyword>
<proteinExistence type="predicted"/>
<reference evidence="1" key="1">
    <citation type="submission" date="2023-03" db="EMBL/GenBank/DDBJ databases">
        <title>Massive genome expansion in bonnet fungi (Mycena s.s.) driven by repeated elements and novel gene families across ecological guilds.</title>
        <authorList>
            <consortium name="Lawrence Berkeley National Laboratory"/>
            <person name="Harder C.B."/>
            <person name="Miyauchi S."/>
            <person name="Viragh M."/>
            <person name="Kuo A."/>
            <person name="Thoen E."/>
            <person name="Andreopoulos B."/>
            <person name="Lu D."/>
            <person name="Skrede I."/>
            <person name="Drula E."/>
            <person name="Henrissat B."/>
            <person name="Morin E."/>
            <person name="Kohler A."/>
            <person name="Barry K."/>
            <person name="LaButti K."/>
            <person name="Morin E."/>
            <person name="Salamov A."/>
            <person name="Lipzen A."/>
            <person name="Mereny Z."/>
            <person name="Hegedus B."/>
            <person name="Baldrian P."/>
            <person name="Stursova M."/>
            <person name="Weitz H."/>
            <person name="Taylor A."/>
            <person name="Grigoriev I.V."/>
            <person name="Nagy L.G."/>
            <person name="Martin F."/>
            <person name="Kauserud H."/>
        </authorList>
    </citation>
    <scope>NUCLEOTIDE SEQUENCE</scope>
    <source>
        <strain evidence="1">CBHHK182m</strain>
    </source>
</reference>
<protein>
    <submittedName>
        <fullName evidence="1">Uncharacterized protein</fullName>
    </submittedName>
</protein>
<organism evidence="1 2">
    <name type="scientific">Mycena metata</name>
    <dbReference type="NCBI Taxonomy" id="1033252"/>
    <lineage>
        <taxon>Eukaryota</taxon>
        <taxon>Fungi</taxon>
        <taxon>Dikarya</taxon>
        <taxon>Basidiomycota</taxon>
        <taxon>Agaricomycotina</taxon>
        <taxon>Agaricomycetes</taxon>
        <taxon>Agaricomycetidae</taxon>
        <taxon>Agaricales</taxon>
        <taxon>Marasmiineae</taxon>
        <taxon>Mycenaceae</taxon>
        <taxon>Mycena</taxon>
    </lineage>
</organism>
<dbReference type="EMBL" id="JARKIB010000137">
    <property type="protein sequence ID" value="KAJ7733627.1"/>
    <property type="molecule type" value="Genomic_DNA"/>
</dbReference>
<dbReference type="Proteomes" id="UP001215598">
    <property type="component" value="Unassembled WGS sequence"/>
</dbReference>
<accession>A0AAD7I436</accession>
<evidence type="ECO:0000313" key="2">
    <source>
        <dbReference type="Proteomes" id="UP001215598"/>
    </source>
</evidence>
<evidence type="ECO:0000313" key="1">
    <source>
        <dbReference type="EMBL" id="KAJ7733627.1"/>
    </source>
</evidence>